<evidence type="ECO:0000313" key="3">
    <source>
        <dbReference type="Proteomes" id="UP001159405"/>
    </source>
</evidence>
<reference evidence="2 3" key="1">
    <citation type="submission" date="2022-05" db="EMBL/GenBank/DDBJ databases">
        <authorList>
            <consortium name="Genoscope - CEA"/>
            <person name="William W."/>
        </authorList>
    </citation>
    <scope>NUCLEOTIDE SEQUENCE [LARGE SCALE GENOMIC DNA]</scope>
</reference>
<proteinExistence type="predicted"/>
<sequence>VVKTPAGKNNLKASELCPLYFLGFQPRHETAAALYSGFSNWDTFMAVYKYLDPGDREQNISYWGSLDTDISADPSTVETEEPLAKTVRTRPLKL</sequence>
<evidence type="ECO:0000256" key="1">
    <source>
        <dbReference type="SAM" id="MobiDB-lite"/>
    </source>
</evidence>
<dbReference type="EMBL" id="CALNXK010000085">
    <property type="protein sequence ID" value="CAH3148791.1"/>
    <property type="molecule type" value="Genomic_DNA"/>
</dbReference>
<comment type="caution">
    <text evidence="2">The sequence shown here is derived from an EMBL/GenBank/DDBJ whole genome shotgun (WGS) entry which is preliminary data.</text>
</comment>
<gene>
    <name evidence="2" type="ORF">PLOB_00046839</name>
</gene>
<feature type="non-terminal residue" evidence="2">
    <location>
        <position position="1"/>
    </location>
</feature>
<feature type="non-terminal residue" evidence="2">
    <location>
        <position position="94"/>
    </location>
</feature>
<accession>A0ABN8PQR5</accession>
<organism evidence="2 3">
    <name type="scientific">Porites lobata</name>
    <dbReference type="NCBI Taxonomy" id="104759"/>
    <lineage>
        <taxon>Eukaryota</taxon>
        <taxon>Metazoa</taxon>
        <taxon>Cnidaria</taxon>
        <taxon>Anthozoa</taxon>
        <taxon>Hexacorallia</taxon>
        <taxon>Scleractinia</taxon>
        <taxon>Fungiina</taxon>
        <taxon>Poritidae</taxon>
        <taxon>Porites</taxon>
    </lineage>
</organism>
<evidence type="ECO:0000313" key="2">
    <source>
        <dbReference type="EMBL" id="CAH3148791.1"/>
    </source>
</evidence>
<dbReference type="Proteomes" id="UP001159405">
    <property type="component" value="Unassembled WGS sequence"/>
</dbReference>
<name>A0ABN8PQR5_9CNID</name>
<feature type="region of interest" description="Disordered" evidence="1">
    <location>
        <begin position="72"/>
        <end position="94"/>
    </location>
</feature>
<protein>
    <submittedName>
        <fullName evidence="2">Uncharacterized protein</fullName>
    </submittedName>
</protein>
<keyword evidence="3" id="KW-1185">Reference proteome</keyword>